<reference evidence="1 2" key="1">
    <citation type="submission" date="2018-10" db="EMBL/GenBank/DDBJ databases">
        <authorList>
            <consortium name="IHU Genomes"/>
        </authorList>
    </citation>
    <scope>NUCLEOTIDE SEQUENCE [LARGE SCALE GENOMIC DNA]</scope>
    <source>
        <strain evidence="1 2">A1</strain>
    </source>
</reference>
<gene>
    <name evidence="1" type="ORF">YASMINEVIRUS_788</name>
</gene>
<sequence length="117" mass="13739">MSTVDHKEIKAGKKTNTVSKQVQKTTKTLVKKEKKEDEFVVDIVDISETVQRGDVFCTVDKTDDESRELYLDRVNYIIERHKRNPTENMETIVHLSYIWRNVNRCNMSYPSSVLKML</sequence>
<name>A0A5K0U957_9VIRU</name>
<keyword evidence="2" id="KW-1185">Reference proteome</keyword>
<evidence type="ECO:0000313" key="1">
    <source>
        <dbReference type="EMBL" id="VBB18325.1"/>
    </source>
</evidence>
<dbReference type="EMBL" id="UPSH01000001">
    <property type="protein sequence ID" value="VBB18325.1"/>
    <property type="molecule type" value="Genomic_DNA"/>
</dbReference>
<protein>
    <submittedName>
        <fullName evidence="1">Uncharacterized protein</fullName>
    </submittedName>
</protein>
<proteinExistence type="predicted"/>
<evidence type="ECO:0000313" key="2">
    <source>
        <dbReference type="Proteomes" id="UP000594342"/>
    </source>
</evidence>
<organism evidence="1 2">
    <name type="scientific">Yasminevirus sp. GU-2018</name>
    <dbReference type="NCBI Taxonomy" id="2420051"/>
    <lineage>
        <taxon>Viruses</taxon>
        <taxon>Varidnaviria</taxon>
        <taxon>Bamfordvirae</taxon>
        <taxon>Nucleocytoviricota</taxon>
        <taxon>Megaviricetes</taxon>
        <taxon>Imitervirales</taxon>
        <taxon>Mimiviridae</taxon>
        <taxon>Klosneuvirinae</taxon>
        <taxon>Yasminevirus</taxon>
        <taxon>Yasminevirus saudimassiliense</taxon>
    </lineage>
</organism>
<dbReference type="Proteomes" id="UP000594342">
    <property type="component" value="Unassembled WGS sequence"/>
</dbReference>
<accession>A0A5K0U957</accession>
<comment type="caution">
    <text evidence="1">The sequence shown here is derived from an EMBL/GenBank/DDBJ whole genome shotgun (WGS) entry which is preliminary data.</text>
</comment>